<evidence type="ECO:0000256" key="10">
    <source>
        <dbReference type="ARBA" id="ARBA00029605"/>
    </source>
</evidence>
<dbReference type="GO" id="GO:0005737">
    <property type="term" value="C:cytoplasm"/>
    <property type="evidence" value="ECO:0007669"/>
    <property type="project" value="UniProtKB-SubCell"/>
</dbReference>
<dbReference type="Proteomes" id="UP000608345">
    <property type="component" value="Unassembled WGS sequence"/>
</dbReference>
<evidence type="ECO:0000256" key="8">
    <source>
        <dbReference type="ARBA" id="ARBA00022670"/>
    </source>
</evidence>
<comment type="caution">
    <text evidence="15">The sequence shown here is derived from an EMBL/GenBank/DDBJ whole genome shotgun (WGS) entry which is preliminary data.</text>
</comment>
<evidence type="ECO:0000256" key="13">
    <source>
        <dbReference type="RuleBase" id="RU003421"/>
    </source>
</evidence>
<evidence type="ECO:0000256" key="11">
    <source>
        <dbReference type="PIRNR" id="PIRNR006431"/>
    </source>
</evidence>
<accession>A0A918N109</accession>
<feature type="active site" description="Nucleophile" evidence="12">
    <location>
        <position position="111"/>
    </location>
</feature>
<evidence type="ECO:0000256" key="1">
    <source>
        <dbReference type="ARBA" id="ARBA00001585"/>
    </source>
</evidence>
<reference evidence="15" key="1">
    <citation type="journal article" date="2014" name="Int. J. Syst. Evol. Microbiol.">
        <title>Complete genome sequence of Corynebacterium casei LMG S-19264T (=DSM 44701T), isolated from a smear-ripened cheese.</title>
        <authorList>
            <consortium name="US DOE Joint Genome Institute (JGI-PGF)"/>
            <person name="Walter F."/>
            <person name="Albersmeier A."/>
            <person name="Kalinowski J."/>
            <person name="Ruckert C."/>
        </authorList>
    </citation>
    <scope>NUCLEOTIDE SEQUENCE</scope>
    <source>
        <strain evidence="15">KCTC 23732</strain>
    </source>
</reference>
<evidence type="ECO:0000256" key="9">
    <source>
        <dbReference type="ARBA" id="ARBA00022801"/>
    </source>
</evidence>
<evidence type="ECO:0000256" key="7">
    <source>
        <dbReference type="ARBA" id="ARBA00022490"/>
    </source>
</evidence>
<dbReference type="NCBIfam" id="TIGR01249">
    <property type="entry name" value="pro_imino_pep_1"/>
    <property type="match status" value="1"/>
</dbReference>
<comment type="similarity">
    <text evidence="3 11 13">Belongs to the peptidase S33 family.</text>
</comment>
<gene>
    <name evidence="15" type="ORF">GCM10011450_22280</name>
</gene>
<evidence type="ECO:0000256" key="6">
    <source>
        <dbReference type="ARBA" id="ARBA00022438"/>
    </source>
</evidence>
<feature type="active site" evidence="12">
    <location>
        <position position="266"/>
    </location>
</feature>
<sequence>MHMLYPPIEPYQTGFLETADGHQVYWELCGNPQGKPAVFLHGGPGSGCGAQHRQLFDPAKYNVLLFDQRGCGRSRPHASLHNNTTAHLIEDMERLRTDIMGADKWLVFGGSWGSTLSLAYAQAHPGHVSELIVRGIFTVRKKELRWFYQEGASWLFPDYWEDYLAPIPPEEQDDLISAYQKRLTGNNPEEQIRAARAWSLWEGRTISLLLDETHVSSHVDDHFAIAFARIENHYFSNGGFMKENQLLDNAHKLHGIPGIIIQGRYDACTPAKTAWELHKAWPQAEFQIIADAGHAFNEPGILKALIAATDKFADNAS</sequence>
<dbReference type="GO" id="GO:0006508">
    <property type="term" value="P:proteolysis"/>
    <property type="evidence" value="ECO:0007669"/>
    <property type="project" value="UniProtKB-KW"/>
</dbReference>
<comment type="catalytic activity">
    <reaction evidence="1 11 13">
        <text>Release of N-terminal proline from a peptide.</text>
        <dbReference type="EC" id="3.4.11.5"/>
    </reaction>
</comment>
<dbReference type="Pfam" id="PF00561">
    <property type="entry name" value="Abhydrolase_1"/>
    <property type="match status" value="1"/>
</dbReference>
<comment type="subcellular location">
    <subcellularLocation>
        <location evidence="2 11">Cytoplasm</location>
    </subcellularLocation>
</comment>
<dbReference type="InterPro" id="IPR002410">
    <property type="entry name" value="Peptidase_S33"/>
</dbReference>
<evidence type="ECO:0000256" key="2">
    <source>
        <dbReference type="ARBA" id="ARBA00004496"/>
    </source>
</evidence>
<dbReference type="GO" id="GO:0004177">
    <property type="term" value="F:aminopeptidase activity"/>
    <property type="evidence" value="ECO:0007669"/>
    <property type="project" value="UniProtKB-UniRule"/>
</dbReference>
<dbReference type="InterPro" id="IPR000073">
    <property type="entry name" value="AB_hydrolase_1"/>
</dbReference>
<evidence type="ECO:0000256" key="4">
    <source>
        <dbReference type="ARBA" id="ARBA00012568"/>
    </source>
</evidence>
<dbReference type="InterPro" id="IPR029058">
    <property type="entry name" value="AB_hydrolase_fold"/>
</dbReference>
<keyword evidence="9 11" id="KW-0378">Hydrolase</keyword>
<keyword evidence="6 11" id="KW-0031">Aminopeptidase</keyword>
<dbReference type="PANTHER" id="PTHR43722">
    <property type="entry name" value="PROLINE IMINOPEPTIDASE"/>
    <property type="match status" value="1"/>
</dbReference>
<dbReference type="PANTHER" id="PTHR43722:SF1">
    <property type="entry name" value="PROLINE IMINOPEPTIDASE"/>
    <property type="match status" value="1"/>
</dbReference>
<evidence type="ECO:0000313" key="15">
    <source>
        <dbReference type="EMBL" id="GGW91749.1"/>
    </source>
</evidence>
<dbReference type="InterPro" id="IPR005944">
    <property type="entry name" value="Pro_iminopeptidase"/>
</dbReference>
<evidence type="ECO:0000313" key="16">
    <source>
        <dbReference type="Proteomes" id="UP000608345"/>
    </source>
</evidence>
<evidence type="ECO:0000259" key="14">
    <source>
        <dbReference type="Pfam" id="PF00561"/>
    </source>
</evidence>
<evidence type="ECO:0000256" key="3">
    <source>
        <dbReference type="ARBA" id="ARBA00010088"/>
    </source>
</evidence>
<dbReference type="PRINTS" id="PR00793">
    <property type="entry name" value="PROAMNOPTASE"/>
</dbReference>
<dbReference type="PIRSF" id="PIRSF006431">
    <property type="entry name" value="Pept_S33"/>
    <property type="match status" value="1"/>
</dbReference>
<feature type="domain" description="AB hydrolase-1" evidence="14">
    <location>
        <begin position="38"/>
        <end position="297"/>
    </location>
</feature>
<proteinExistence type="inferred from homology"/>
<reference evidence="15" key="2">
    <citation type="submission" date="2020-09" db="EMBL/GenBank/DDBJ databases">
        <authorList>
            <person name="Sun Q."/>
            <person name="Kim S."/>
        </authorList>
    </citation>
    <scope>NUCLEOTIDE SEQUENCE</scope>
    <source>
        <strain evidence="15">KCTC 23732</strain>
    </source>
</reference>
<evidence type="ECO:0000256" key="5">
    <source>
        <dbReference type="ARBA" id="ARBA00021843"/>
    </source>
</evidence>
<organism evidence="15 16">
    <name type="scientific">Advenella faeciporci</name>
    <dbReference type="NCBI Taxonomy" id="797535"/>
    <lineage>
        <taxon>Bacteria</taxon>
        <taxon>Pseudomonadati</taxon>
        <taxon>Pseudomonadota</taxon>
        <taxon>Betaproteobacteria</taxon>
        <taxon>Burkholderiales</taxon>
        <taxon>Alcaligenaceae</taxon>
    </lineage>
</organism>
<protein>
    <recommendedName>
        <fullName evidence="5 11">Proline iminopeptidase</fullName>
        <shortName evidence="11">PIP</shortName>
        <ecNumber evidence="4 11">3.4.11.5</ecNumber>
    </recommendedName>
    <alternativeName>
        <fullName evidence="10 11">Prolyl aminopeptidase</fullName>
    </alternativeName>
</protein>
<evidence type="ECO:0000256" key="12">
    <source>
        <dbReference type="PIRSR" id="PIRSR006431-1"/>
    </source>
</evidence>
<dbReference type="Gene3D" id="3.40.50.1820">
    <property type="entry name" value="alpha/beta hydrolase"/>
    <property type="match status" value="1"/>
</dbReference>
<keyword evidence="7 11" id="KW-0963">Cytoplasm</keyword>
<keyword evidence="8 11" id="KW-0645">Protease</keyword>
<feature type="active site" description="Proton donor" evidence="12">
    <location>
        <position position="294"/>
    </location>
</feature>
<dbReference type="EMBL" id="BMYS01000017">
    <property type="protein sequence ID" value="GGW91749.1"/>
    <property type="molecule type" value="Genomic_DNA"/>
</dbReference>
<name>A0A918N109_9BURK</name>
<keyword evidence="16" id="KW-1185">Reference proteome</keyword>
<dbReference type="EC" id="3.4.11.5" evidence="4 11"/>
<dbReference type="AlphaFoldDB" id="A0A918N109"/>
<dbReference type="SUPFAM" id="SSF53474">
    <property type="entry name" value="alpha/beta-Hydrolases"/>
    <property type="match status" value="1"/>
</dbReference>